<keyword evidence="2" id="KW-0238">DNA-binding</keyword>
<dbReference type="GO" id="GO:0005829">
    <property type="term" value="C:cytosol"/>
    <property type="evidence" value="ECO:0007669"/>
    <property type="project" value="TreeGrafter"/>
</dbReference>
<evidence type="ECO:0000256" key="1">
    <source>
        <dbReference type="ARBA" id="ARBA00023015"/>
    </source>
</evidence>
<dbReference type="Pfam" id="PF12625">
    <property type="entry name" value="Arabinose_bd"/>
    <property type="match status" value="1"/>
</dbReference>
<dbReference type="SMART" id="SM00342">
    <property type="entry name" value="HTH_ARAC"/>
    <property type="match status" value="1"/>
</dbReference>
<feature type="domain" description="HTH araC/xylS-type" evidence="5">
    <location>
        <begin position="241"/>
        <end position="338"/>
    </location>
</feature>
<dbReference type="PANTHER" id="PTHR47894:SF1">
    <property type="entry name" value="HTH-TYPE TRANSCRIPTIONAL REGULATOR VQSM"/>
    <property type="match status" value="1"/>
</dbReference>
<keyword evidence="7" id="KW-1185">Reference proteome</keyword>
<sequence>MAADSRRVAARYFAALCDKLARDGVDTAQLLRRSGISAEALGRQGATLTATQLQAFVSTSRELVGRTDLGFQTGLLIKLNSHDLLGYAMLSCRNVEQMLQLVSRHFHTMIDMFTVRYRRLGAVGEVVYSPVTSMPAEVLHFCLEAIAVAHHGQVAMLLGPALTGYDLLLTMPRPVHGALYDGLAPARVFFDAPGPAGVTVRMEGAMLDHHLPLDSPAVVQQIEEMLHTVRQRPLPDRDWGAFIRMLLRESRGHRLTLDEIATRIDVSTRTIDRHLLKENLQFRTLAQEVFLERARRLLAEPGATVEEVAHALGFAEAAGFTRAFRKATGVSPAAYRRAPPQRSAGRADMRAEASEAGRRTSR</sequence>
<reference evidence="6 7" key="1">
    <citation type="submission" date="2019-12" db="EMBL/GenBank/DDBJ databases">
        <authorList>
            <person name="Huq M.A."/>
        </authorList>
    </citation>
    <scope>NUCLEOTIDE SEQUENCE [LARGE SCALE GENOMIC DNA]</scope>
    <source>
        <strain evidence="6 7">MAH-25</strain>
    </source>
</reference>
<dbReference type="AlphaFoldDB" id="A0A6N8IV98"/>
<dbReference type="PANTHER" id="PTHR47894">
    <property type="entry name" value="HTH-TYPE TRANSCRIPTIONAL REGULATOR GADX"/>
    <property type="match status" value="1"/>
</dbReference>
<evidence type="ECO:0000313" key="7">
    <source>
        <dbReference type="Proteomes" id="UP000469385"/>
    </source>
</evidence>
<dbReference type="PRINTS" id="PR00032">
    <property type="entry name" value="HTHARAC"/>
</dbReference>
<proteinExistence type="predicted"/>
<dbReference type="Pfam" id="PF12833">
    <property type="entry name" value="HTH_18"/>
    <property type="match status" value="1"/>
</dbReference>
<evidence type="ECO:0000256" key="2">
    <source>
        <dbReference type="ARBA" id="ARBA00023125"/>
    </source>
</evidence>
<protein>
    <submittedName>
        <fullName evidence="6">Helix-turn-helix domain-containing protein</fullName>
    </submittedName>
</protein>
<keyword evidence="3" id="KW-0804">Transcription</keyword>
<evidence type="ECO:0000256" key="3">
    <source>
        <dbReference type="ARBA" id="ARBA00023163"/>
    </source>
</evidence>
<dbReference type="Gene3D" id="1.10.10.60">
    <property type="entry name" value="Homeodomain-like"/>
    <property type="match status" value="1"/>
</dbReference>
<dbReference type="GO" id="GO:0003700">
    <property type="term" value="F:DNA-binding transcription factor activity"/>
    <property type="evidence" value="ECO:0007669"/>
    <property type="project" value="InterPro"/>
</dbReference>
<feature type="region of interest" description="Disordered" evidence="4">
    <location>
        <begin position="329"/>
        <end position="362"/>
    </location>
</feature>
<gene>
    <name evidence="6" type="ORF">GON04_15545</name>
</gene>
<dbReference type="EMBL" id="WSEL01000009">
    <property type="protein sequence ID" value="MVQ30874.1"/>
    <property type="molecule type" value="Genomic_DNA"/>
</dbReference>
<keyword evidence="1" id="KW-0805">Transcription regulation</keyword>
<dbReference type="SUPFAM" id="SSF46689">
    <property type="entry name" value="Homeodomain-like"/>
    <property type="match status" value="1"/>
</dbReference>
<evidence type="ECO:0000313" key="6">
    <source>
        <dbReference type="EMBL" id="MVQ30874.1"/>
    </source>
</evidence>
<feature type="compositionally biased region" description="Basic and acidic residues" evidence="4">
    <location>
        <begin position="345"/>
        <end position="362"/>
    </location>
</feature>
<organism evidence="6 7">
    <name type="scientific">Ramlibacter pinisoli</name>
    <dbReference type="NCBI Taxonomy" id="2682844"/>
    <lineage>
        <taxon>Bacteria</taxon>
        <taxon>Pseudomonadati</taxon>
        <taxon>Pseudomonadota</taxon>
        <taxon>Betaproteobacteria</taxon>
        <taxon>Burkholderiales</taxon>
        <taxon>Comamonadaceae</taxon>
        <taxon>Ramlibacter</taxon>
    </lineage>
</organism>
<comment type="caution">
    <text evidence="6">The sequence shown here is derived from an EMBL/GenBank/DDBJ whole genome shotgun (WGS) entry which is preliminary data.</text>
</comment>
<evidence type="ECO:0000259" key="5">
    <source>
        <dbReference type="PROSITE" id="PS01124"/>
    </source>
</evidence>
<dbReference type="GO" id="GO:0000976">
    <property type="term" value="F:transcription cis-regulatory region binding"/>
    <property type="evidence" value="ECO:0007669"/>
    <property type="project" value="TreeGrafter"/>
</dbReference>
<evidence type="ECO:0000256" key="4">
    <source>
        <dbReference type="SAM" id="MobiDB-lite"/>
    </source>
</evidence>
<accession>A0A6N8IV98</accession>
<dbReference type="InterPro" id="IPR018060">
    <property type="entry name" value="HTH_AraC"/>
</dbReference>
<dbReference type="InterPro" id="IPR032687">
    <property type="entry name" value="AraC-type_N"/>
</dbReference>
<dbReference type="PROSITE" id="PS01124">
    <property type="entry name" value="HTH_ARAC_FAMILY_2"/>
    <property type="match status" value="1"/>
</dbReference>
<dbReference type="InterPro" id="IPR009057">
    <property type="entry name" value="Homeodomain-like_sf"/>
</dbReference>
<name>A0A6N8IV98_9BURK</name>
<dbReference type="RefSeq" id="WP_157398980.1">
    <property type="nucleotide sequence ID" value="NZ_WSEL01000009.1"/>
</dbReference>
<dbReference type="Proteomes" id="UP000469385">
    <property type="component" value="Unassembled WGS sequence"/>
</dbReference>
<dbReference type="InterPro" id="IPR020449">
    <property type="entry name" value="Tscrpt_reg_AraC-type_HTH"/>
</dbReference>